<name>A0A9P1FDN4_9DINO</name>
<comment type="caution">
    <text evidence="1">The sequence shown here is derived from an EMBL/GenBank/DDBJ whole genome shotgun (WGS) entry which is preliminary data.</text>
</comment>
<evidence type="ECO:0000313" key="2">
    <source>
        <dbReference type="EMBL" id="CAL4760321.1"/>
    </source>
</evidence>
<proteinExistence type="predicted"/>
<keyword evidence="3" id="KW-1185">Reference proteome</keyword>
<dbReference type="EMBL" id="CAMXCT030000047">
    <property type="protein sequence ID" value="CAL4760321.1"/>
    <property type="molecule type" value="Genomic_DNA"/>
</dbReference>
<dbReference type="EMBL" id="CAMXCT010000047">
    <property type="protein sequence ID" value="CAI3973009.1"/>
    <property type="molecule type" value="Genomic_DNA"/>
</dbReference>
<evidence type="ECO:0000313" key="3">
    <source>
        <dbReference type="Proteomes" id="UP001152797"/>
    </source>
</evidence>
<reference evidence="1" key="1">
    <citation type="submission" date="2022-10" db="EMBL/GenBank/DDBJ databases">
        <authorList>
            <person name="Chen Y."/>
            <person name="Dougan E. K."/>
            <person name="Chan C."/>
            <person name="Rhodes N."/>
            <person name="Thang M."/>
        </authorList>
    </citation>
    <scope>NUCLEOTIDE SEQUENCE</scope>
</reference>
<sequence>MNFAKLGCLFLMVPARRKATASSPHPMPVWMMWLASESCGALTRSTSRRSWMPAAPPQAWQPTRKVGAPSVSANVVDGLTAIRSARRWLAGSRRVHFSISILI</sequence>
<organism evidence="1">
    <name type="scientific">Cladocopium goreaui</name>
    <dbReference type="NCBI Taxonomy" id="2562237"/>
    <lineage>
        <taxon>Eukaryota</taxon>
        <taxon>Sar</taxon>
        <taxon>Alveolata</taxon>
        <taxon>Dinophyceae</taxon>
        <taxon>Suessiales</taxon>
        <taxon>Symbiodiniaceae</taxon>
        <taxon>Cladocopium</taxon>
    </lineage>
</organism>
<accession>A0A9P1FDN4</accession>
<gene>
    <name evidence="1" type="ORF">C1SCF055_LOCUS1540</name>
</gene>
<protein>
    <submittedName>
        <fullName evidence="1">Uncharacterized protein</fullName>
    </submittedName>
</protein>
<dbReference type="Proteomes" id="UP001152797">
    <property type="component" value="Unassembled WGS sequence"/>
</dbReference>
<reference evidence="2 3" key="2">
    <citation type="submission" date="2024-05" db="EMBL/GenBank/DDBJ databases">
        <authorList>
            <person name="Chen Y."/>
            <person name="Shah S."/>
            <person name="Dougan E. K."/>
            <person name="Thang M."/>
            <person name="Chan C."/>
        </authorList>
    </citation>
    <scope>NUCLEOTIDE SEQUENCE [LARGE SCALE GENOMIC DNA]</scope>
</reference>
<evidence type="ECO:0000313" key="1">
    <source>
        <dbReference type="EMBL" id="CAI3973009.1"/>
    </source>
</evidence>
<dbReference type="AlphaFoldDB" id="A0A9P1FDN4"/>
<dbReference type="EMBL" id="CAMXCT020000047">
    <property type="protein sequence ID" value="CAL1126384.1"/>
    <property type="molecule type" value="Genomic_DNA"/>
</dbReference>